<dbReference type="Gene3D" id="3.40.30.10">
    <property type="entry name" value="Glutaredoxin"/>
    <property type="match status" value="1"/>
</dbReference>
<gene>
    <name evidence="5" type="ORF">DCAR_019851</name>
</gene>
<dbReference type="Gramene" id="KZM92784">
    <property type="protein sequence ID" value="KZM92784"/>
    <property type="gene ID" value="DCAR_019851"/>
</dbReference>
<evidence type="ECO:0000256" key="2">
    <source>
        <dbReference type="ARBA" id="ARBA00023157"/>
    </source>
</evidence>
<keyword evidence="1" id="KW-0249">Electron transport</keyword>
<dbReference type="CDD" id="cd02947">
    <property type="entry name" value="TRX_family"/>
    <property type="match status" value="1"/>
</dbReference>
<evidence type="ECO:0000259" key="4">
    <source>
        <dbReference type="PROSITE" id="PS51352"/>
    </source>
</evidence>
<reference evidence="5" key="1">
    <citation type="journal article" date="2016" name="Nat. Genet.">
        <title>A high-quality carrot genome assembly provides new insights into carotenoid accumulation and asterid genome evolution.</title>
        <authorList>
            <person name="Iorizzo M."/>
            <person name="Ellison S."/>
            <person name="Senalik D."/>
            <person name="Zeng P."/>
            <person name="Satapoomin P."/>
            <person name="Huang J."/>
            <person name="Bowman M."/>
            <person name="Iovene M."/>
            <person name="Sanseverino W."/>
            <person name="Cavagnaro P."/>
            <person name="Yildiz M."/>
            <person name="Macko-Podgorni A."/>
            <person name="Moranska E."/>
            <person name="Grzebelus E."/>
            <person name="Grzebelus D."/>
            <person name="Ashrafi H."/>
            <person name="Zheng Z."/>
            <person name="Cheng S."/>
            <person name="Spooner D."/>
            <person name="Van Deynze A."/>
            <person name="Simon P."/>
        </authorList>
    </citation>
    <scope>NUCLEOTIDE SEQUENCE [LARGE SCALE GENOMIC DNA]</scope>
    <source>
        <tissue evidence="5">Leaf</tissue>
    </source>
</reference>
<dbReference type="Pfam" id="PF00085">
    <property type="entry name" value="Thioredoxin"/>
    <property type="match status" value="1"/>
</dbReference>
<comment type="caution">
    <text evidence="5">The sequence shown here is derived from an EMBL/GenBank/DDBJ whole genome shotgun (WGS) entry which is preliminary data.</text>
</comment>
<organism evidence="5">
    <name type="scientific">Daucus carota subsp. sativus</name>
    <name type="common">Carrot</name>
    <dbReference type="NCBI Taxonomy" id="79200"/>
    <lineage>
        <taxon>Eukaryota</taxon>
        <taxon>Viridiplantae</taxon>
        <taxon>Streptophyta</taxon>
        <taxon>Embryophyta</taxon>
        <taxon>Tracheophyta</taxon>
        <taxon>Spermatophyta</taxon>
        <taxon>Magnoliopsida</taxon>
        <taxon>eudicotyledons</taxon>
        <taxon>Gunneridae</taxon>
        <taxon>Pentapetalae</taxon>
        <taxon>asterids</taxon>
        <taxon>campanulids</taxon>
        <taxon>Apiales</taxon>
        <taxon>Apiaceae</taxon>
        <taxon>Apioideae</taxon>
        <taxon>Scandiceae</taxon>
        <taxon>Daucinae</taxon>
        <taxon>Daucus</taxon>
        <taxon>Daucus sect. Daucus</taxon>
    </lineage>
</organism>
<dbReference type="PROSITE" id="PS51352">
    <property type="entry name" value="THIOREDOXIN_2"/>
    <property type="match status" value="1"/>
</dbReference>
<evidence type="ECO:0000313" key="5">
    <source>
        <dbReference type="EMBL" id="KZM92784.1"/>
    </source>
</evidence>
<evidence type="ECO:0000256" key="1">
    <source>
        <dbReference type="ARBA" id="ARBA00022982"/>
    </source>
</evidence>
<dbReference type="InterPro" id="IPR013766">
    <property type="entry name" value="Thioredoxin_domain"/>
</dbReference>
<dbReference type="Pfam" id="PF24842">
    <property type="entry name" value="UFD1_N2"/>
    <property type="match status" value="1"/>
</dbReference>
<protein>
    <recommendedName>
        <fullName evidence="4">Thioredoxin domain-containing protein</fullName>
    </recommendedName>
</protein>
<dbReference type="Gene3D" id="2.40.40.50">
    <property type="entry name" value="Ubiquitin fusion degradation protein UFD1, N-terminal domain"/>
    <property type="match status" value="1"/>
</dbReference>
<dbReference type="EMBL" id="LNRQ01000006">
    <property type="protein sequence ID" value="KZM92784.1"/>
    <property type="molecule type" value="Genomic_DNA"/>
</dbReference>
<dbReference type="GO" id="GO:0009570">
    <property type="term" value="C:chloroplast stroma"/>
    <property type="evidence" value="ECO:0007669"/>
    <property type="project" value="InterPro"/>
</dbReference>
<keyword evidence="1" id="KW-0813">Transport</keyword>
<feature type="domain" description="Thioredoxin" evidence="4">
    <location>
        <begin position="58"/>
        <end position="188"/>
    </location>
</feature>
<evidence type="ECO:0000256" key="3">
    <source>
        <dbReference type="ARBA" id="ARBA00023284"/>
    </source>
</evidence>
<dbReference type="Pfam" id="PF03152">
    <property type="entry name" value="UFD1_N1"/>
    <property type="match status" value="1"/>
</dbReference>
<dbReference type="InterPro" id="IPR044253">
    <property type="entry name" value="WCRKC1/2"/>
</dbReference>
<name>A0A164X6V0_DAUCS</name>
<dbReference type="PANTHER" id="PTHR47192">
    <property type="entry name" value="THIOREDOXIN-LIKE 3-2, CHLOROPLASTIC"/>
    <property type="match status" value="1"/>
</dbReference>
<dbReference type="InterPro" id="IPR042299">
    <property type="entry name" value="Ufd1-like_Nn"/>
</dbReference>
<proteinExistence type="predicted"/>
<dbReference type="AlphaFoldDB" id="A0A164X6V0"/>
<dbReference type="InterPro" id="IPR055418">
    <property type="entry name" value="UFD1_N2"/>
</dbReference>
<dbReference type="Gene3D" id="3.10.330.10">
    <property type="match status" value="1"/>
</dbReference>
<accession>A0A164X6V0</accession>
<dbReference type="STRING" id="79200.A0A164X6V0"/>
<sequence>MSILAPNSHILYRETYSPKDQNQQLWSAGSFLNTSKSLRFGFDQRKDSDCKKIANRDCRANSFFPDLSRPQSVEMEPVTDSDHLDQILDKATDHCQPIVIDWMATWCRKCIYIKPKLEKLAAEFDTKLKFYFVDVNKVPQSLVKRGNVSKMPTIQIWKDGEMKEEVIGGHKAWLVLEEVREMIKKKPISRRASSSSKARNRIAMPTSALNALRSVESIQCPDTIKRIRVHLSRFWSMASSSSTAGNKSKPGFTYQCYPFFCINKYIVPAAALDGLLSISRSSLMAKKSRKSISRIFSMGRKYSGKSISKFLFMARKSRSRRASRSGDDASKPGFTYRCYPFSQKNKYQCKDGNKIIMPASALDGLLSMKKIKYPMTFTITNPFLGKVSHCGVLEFSGDWRGESCVATSLKIQPHSTELIMNLSDPKEVMERILKDFACVTIGETIRVNHETQSYFIDIVQVKPKDAVSVLIERDCELEFEKPLDFKEAEIIKPGDEPGDAADLENDAVFRTFIGVSRRLDGQVSAANCSAAKMKVKTE</sequence>
<dbReference type="InterPro" id="IPR055417">
    <property type="entry name" value="UFD1_N1"/>
</dbReference>
<keyword evidence="2" id="KW-1015">Disulfide bond</keyword>
<dbReference type="PANTHER" id="PTHR47192:SF3">
    <property type="entry name" value="THIOREDOXIN-LIKE 3-1, CHLOROPLASTIC"/>
    <property type="match status" value="1"/>
</dbReference>
<keyword evidence="3" id="KW-0676">Redox-active center</keyword>
<dbReference type="InterPro" id="IPR036249">
    <property type="entry name" value="Thioredoxin-like_sf"/>
</dbReference>
<dbReference type="SUPFAM" id="SSF52833">
    <property type="entry name" value="Thioredoxin-like"/>
    <property type="match status" value="1"/>
</dbReference>
<dbReference type="FunFam" id="3.40.30.10:FF:000245">
    <property type="entry name" value="Thioredoxin"/>
    <property type="match status" value="1"/>
</dbReference>